<feature type="transmembrane region" description="Helical" evidence="1">
    <location>
        <begin position="211"/>
        <end position="240"/>
    </location>
</feature>
<evidence type="ECO:0000313" key="3">
    <source>
        <dbReference type="Proteomes" id="UP001501480"/>
    </source>
</evidence>
<feature type="transmembrane region" description="Helical" evidence="1">
    <location>
        <begin position="365"/>
        <end position="385"/>
    </location>
</feature>
<gene>
    <name evidence="2" type="ORF">GCM10009821_00440</name>
</gene>
<keyword evidence="1" id="KW-0472">Membrane</keyword>
<dbReference type="InterPro" id="IPR036259">
    <property type="entry name" value="MFS_trans_sf"/>
</dbReference>
<sequence length="402" mass="41280">MRSYVAVLRLPGAARFSATALVARLPSSMAALGIVLLVQERTGSYGRAGLVSAAYVLALALFAPVQGRLADRWGQGRVLTVAGGVFAAGIVLLLGAVESGLGGPWTHAAAALAGASTPQVGAMVRSRWAHVLRDDRDRLPTAFALEAVLDEVVFIVGPVLVTFLTLSLHPLSGLAAAGAAGTLGGLALAVQRRTEPTTSGAPIDRSVPMGWSVLAPVMVAAVGIGTMFGSTEVVVVAFMTDLDLRGWSGAVLAVWAAGSLVAGVLTGALPPPTEPVVRLRWTTLVLAAFFVPTFVVPGAGWFTAVMFAAGFMIAPTLIAAMTVIEHHVNPVRLTEAMAWTITALSAGVALGASVVGMVVDEMGPRAGFTVPLVAASLAAAVAWTFHPRPRVDRALVPDPSTH</sequence>
<feature type="transmembrane region" description="Helical" evidence="1">
    <location>
        <begin position="305"/>
        <end position="324"/>
    </location>
</feature>
<comment type="caution">
    <text evidence="2">The sequence shown here is derived from an EMBL/GenBank/DDBJ whole genome shotgun (WGS) entry which is preliminary data.</text>
</comment>
<evidence type="ECO:0000313" key="2">
    <source>
        <dbReference type="EMBL" id="GAA2068566.1"/>
    </source>
</evidence>
<feature type="transmembrane region" description="Helical" evidence="1">
    <location>
        <begin position="281"/>
        <end position="299"/>
    </location>
</feature>
<feature type="transmembrane region" description="Helical" evidence="1">
    <location>
        <begin position="45"/>
        <end position="65"/>
    </location>
</feature>
<accession>A0ABN2VQF5</accession>
<feature type="transmembrane region" description="Helical" evidence="1">
    <location>
        <begin position="143"/>
        <end position="165"/>
    </location>
</feature>
<keyword evidence="1" id="KW-0812">Transmembrane</keyword>
<evidence type="ECO:0000256" key="1">
    <source>
        <dbReference type="SAM" id="Phobius"/>
    </source>
</evidence>
<keyword evidence="3" id="KW-1185">Reference proteome</keyword>
<feature type="transmembrane region" description="Helical" evidence="1">
    <location>
        <begin position="77"/>
        <end position="97"/>
    </location>
</feature>
<feature type="transmembrane region" description="Helical" evidence="1">
    <location>
        <begin position="336"/>
        <end position="359"/>
    </location>
</feature>
<dbReference type="SUPFAM" id="SSF103473">
    <property type="entry name" value="MFS general substrate transporter"/>
    <property type="match status" value="1"/>
</dbReference>
<protein>
    <submittedName>
        <fullName evidence="2">MFS transporter</fullName>
    </submittedName>
</protein>
<dbReference type="Gene3D" id="1.20.1250.20">
    <property type="entry name" value="MFS general substrate transporter like domains"/>
    <property type="match status" value="1"/>
</dbReference>
<dbReference type="RefSeq" id="WP_344322898.1">
    <property type="nucleotide sequence ID" value="NZ_BAAAPY010000001.1"/>
</dbReference>
<dbReference type="Pfam" id="PF07690">
    <property type="entry name" value="MFS_1"/>
    <property type="match status" value="1"/>
</dbReference>
<feature type="transmembrane region" description="Helical" evidence="1">
    <location>
        <begin position="171"/>
        <end position="190"/>
    </location>
</feature>
<proteinExistence type="predicted"/>
<keyword evidence="1" id="KW-1133">Transmembrane helix</keyword>
<dbReference type="PANTHER" id="PTHR23542">
    <property type="match status" value="1"/>
</dbReference>
<dbReference type="PANTHER" id="PTHR23542:SF1">
    <property type="entry name" value="MAJOR FACILITATOR SUPERFAMILY (MFS) PROFILE DOMAIN-CONTAINING PROTEIN"/>
    <property type="match status" value="1"/>
</dbReference>
<name>A0ABN2VQF5_9ACTN</name>
<reference evidence="2 3" key="1">
    <citation type="journal article" date="2019" name="Int. J. Syst. Evol. Microbiol.">
        <title>The Global Catalogue of Microorganisms (GCM) 10K type strain sequencing project: providing services to taxonomists for standard genome sequencing and annotation.</title>
        <authorList>
            <consortium name="The Broad Institute Genomics Platform"/>
            <consortium name="The Broad Institute Genome Sequencing Center for Infectious Disease"/>
            <person name="Wu L."/>
            <person name="Ma J."/>
        </authorList>
    </citation>
    <scope>NUCLEOTIDE SEQUENCE [LARGE SCALE GENOMIC DNA]</scope>
    <source>
        <strain evidence="2 3">JCM 15749</strain>
    </source>
</reference>
<feature type="transmembrane region" description="Helical" evidence="1">
    <location>
        <begin position="103"/>
        <end position="122"/>
    </location>
</feature>
<feature type="transmembrane region" description="Helical" evidence="1">
    <location>
        <begin position="246"/>
        <end position="269"/>
    </location>
</feature>
<organism evidence="2 3">
    <name type="scientific">Aeromicrobium halocynthiae</name>
    <dbReference type="NCBI Taxonomy" id="560557"/>
    <lineage>
        <taxon>Bacteria</taxon>
        <taxon>Bacillati</taxon>
        <taxon>Actinomycetota</taxon>
        <taxon>Actinomycetes</taxon>
        <taxon>Propionibacteriales</taxon>
        <taxon>Nocardioidaceae</taxon>
        <taxon>Aeromicrobium</taxon>
    </lineage>
</organism>
<feature type="transmembrane region" description="Helical" evidence="1">
    <location>
        <begin position="21"/>
        <end position="39"/>
    </location>
</feature>
<dbReference type="EMBL" id="BAAAPY010000001">
    <property type="protein sequence ID" value="GAA2068566.1"/>
    <property type="molecule type" value="Genomic_DNA"/>
</dbReference>
<dbReference type="Proteomes" id="UP001501480">
    <property type="component" value="Unassembled WGS sequence"/>
</dbReference>
<dbReference type="InterPro" id="IPR011701">
    <property type="entry name" value="MFS"/>
</dbReference>